<evidence type="ECO:0000256" key="6">
    <source>
        <dbReference type="ARBA" id="ARBA00022723"/>
    </source>
</evidence>
<protein>
    <recommendedName>
        <fullName evidence="3">tRNA threonylcarbamoyladenosine biosynthesis protein TsaE</fullName>
    </recommendedName>
    <alternativeName>
        <fullName evidence="10">t(6)A37 threonylcarbamoyladenosine biosynthesis protein TsaE</fullName>
    </alternativeName>
</protein>
<evidence type="ECO:0000256" key="1">
    <source>
        <dbReference type="ARBA" id="ARBA00004496"/>
    </source>
</evidence>
<comment type="similarity">
    <text evidence="2">Belongs to the TsaE family.</text>
</comment>
<dbReference type="Proteomes" id="UP000500826">
    <property type="component" value="Chromosome"/>
</dbReference>
<dbReference type="Gene3D" id="3.40.50.300">
    <property type="entry name" value="P-loop containing nucleotide triphosphate hydrolases"/>
    <property type="match status" value="1"/>
</dbReference>
<evidence type="ECO:0000256" key="8">
    <source>
        <dbReference type="ARBA" id="ARBA00022840"/>
    </source>
</evidence>
<sequence length="284" mass="31198">MAERAHGFRDAVGQFLQAVAQHLVIVPSACVKRDDAFARTPQAVELDLLPAFGRRCRQVVHSCGNHACRARHQFGGARAAHAVASHVGHLAVKSVVQPREQSGFGRREVDARHPDLGKSQPVGPVPDLRNQERTVALTAVEHHAPIVGTPPRQLSWRDEDHTRAFAERLAAHPAIADAFITLQGELGAGKTTLVRHLLRALGVQGRIKSPTYAVVEPYEVGGRAIWHFDFYRFDDPREWEDAGFRDVFAAPGLKIAEWPDKAAKVLPPADRKCGSKWRTTTAAA</sequence>
<dbReference type="InterPro" id="IPR003442">
    <property type="entry name" value="T6A_TsaE"/>
</dbReference>
<evidence type="ECO:0000256" key="3">
    <source>
        <dbReference type="ARBA" id="ARBA00019010"/>
    </source>
</evidence>
<feature type="region of interest" description="Disordered" evidence="11">
    <location>
        <begin position="98"/>
        <end position="127"/>
    </location>
</feature>
<evidence type="ECO:0000256" key="5">
    <source>
        <dbReference type="ARBA" id="ARBA00022694"/>
    </source>
</evidence>
<keyword evidence="7" id="KW-0547">Nucleotide-binding</keyword>
<dbReference type="SUPFAM" id="SSF52540">
    <property type="entry name" value="P-loop containing nucleoside triphosphate hydrolases"/>
    <property type="match status" value="1"/>
</dbReference>
<keyword evidence="4" id="KW-0963">Cytoplasm</keyword>
<keyword evidence="13" id="KW-1185">Reference proteome</keyword>
<organism evidence="12 13">
    <name type="scientific">Ramlibacter terrae</name>
    <dbReference type="NCBI Taxonomy" id="2732511"/>
    <lineage>
        <taxon>Bacteria</taxon>
        <taxon>Pseudomonadati</taxon>
        <taxon>Pseudomonadota</taxon>
        <taxon>Betaproteobacteria</taxon>
        <taxon>Burkholderiales</taxon>
        <taxon>Comamonadaceae</taxon>
        <taxon>Ramlibacter</taxon>
    </lineage>
</organism>
<keyword evidence="9" id="KW-0460">Magnesium</keyword>
<dbReference type="PANTHER" id="PTHR33540">
    <property type="entry name" value="TRNA THREONYLCARBAMOYLADENOSINE BIOSYNTHESIS PROTEIN TSAE"/>
    <property type="match status" value="1"/>
</dbReference>
<evidence type="ECO:0000313" key="12">
    <source>
        <dbReference type="EMBL" id="QJW84897.1"/>
    </source>
</evidence>
<evidence type="ECO:0000256" key="4">
    <source>
        <dbReference type="ARBA" id="ARBA00022490"/>
    </source>
</evidence>
<evidence type="ECO:0000256" key="10">
    <source>
        <dbReference type="ARBA" id="ARBA00032441"/>
    </source>
</evidence>
<keyword evidence="8" id="KW-0067">ATP-binding</keyword>
<evidence type="ECO:0000256" key="11">
    <source>
        <dbReference type="SAM" id="MobiDB-lite"/>
    </source>
</evidence>
<reference evidence="12 13" key="1">
    <citation type="submission" date="2020-05" db="EMBL/GenBank/DDBJ databases">
        <title>Ramlibacter rhizophilus sp. nov., isolated from rhizosphere soil of national flower Mugunghwa from South Korea.</title>
        <authorList>
            <person name="Zheng-Fei Y."/>
            <person name="Huan T."/>
        </authorList>
    </citation>
    <scope>NUCLEOTIDE SEQUENCE [LARGE SCALE GENOMIC DNA]</scope>
    <source>
        <strain evidence="12 13">H242</strain>
    </source>
</reference>
<evidence type="ECO:0000313" key="13">
    <source>
        <dbReference type="Proteomes" id="UP000500826"/>
    </source>
</evidence>
<dbReference type="Pfam" id="PF02367">
    <property type="entry name" value="TsaE"/>
    <property type="match status" value="1"/>
</dbReference>
<comment type="subcellular location">
    <subcellularLocation>
        <location evidence="1">Cytoplasm</location>
    </subcellularLocation>
</comment>
<feature type="compositionally biased region" description="Basic and acidic residues" evidence="11">
    <location>
        <begin position="105"/>
        <end position="116"/>
    </location>
</feature>
<gene>
    <name evidence="12" type="primary">tsaE</name>
    <name evidence="12" type="ORF">HK414_18865</name>
</gene>
<dbReference type="EMBL" id="CP053418">
    <property type="protein sequence ID" value="QJW84897.1"/>
    <property type="molecule type" value="Genomic_DNA"/>
</dbReference>
<evidence type="ECO:0000256" key="2">
    <source>
        <dbReference type="ARBA" id="ARBA00007599"/>
    </source>
</evidence>
<evidence type="ECO:0000256" key="9">
    <source>
        <dbReference type="ARBA" id="ARBA00022842"/>
    </source>
</evidence>
<accession>A0ABX6P496</accession>
<proteinExistence type="inferred from homology"/>
<keyword evidence="5" id="KW-0819">tRNA processing</keyword>
<reference evidence="12 13" key="2">
    <citation type="submission" date="2020-05" db="EMBL/GenBank/DDBJ databases">
        <authorList>
            <person name="Khan S.A."/>
            <person name="Jeon C.O."/>
            <person name="Chun B.H."/>
        </authorList>
    </citation>
    <scope>NUCLEOTIDE SEQUENCE [LARGE SCALE GENOMIC DNA]</scope>
    <source>
        <strain evidence="12 13">H242</strain>
    </source>
</reference>
<dbReference type="InterPro" id="IPR027417">
    <property type="entry name" value="P-loop_NTPase"/>
</dbReference>
<evidence type="ECO:0000256" key="7">
    <source>
        <dbReference type="ARBA" id="ARBA00022741"/>
    </source>
</evidence>
<keyword evidence="6" id="KW-0479">Metal-binding</keyword>
<dbReference type="NCBIfam" id="TIGR00150">
    <property type="entry name" value="T6A_YjeE"/>
    <property type="match status" value="1"/>
</dbReference>
<dbReference type="PANTHER" id="PTHR33540:SF2">
    <property type="entry name" value="TRNA THREONYLCARBAMOYLADENOSINE BIOSYNTHESIS PROTEIN TSAE"/>
    <property type="match status" value="1"/>
</dbReference>
<name>A0ABX6P496_9BURK</name>